<dbReference type="InterPro" id="IPR036291">
    <property type="entry name" value="NAD(P)-bd_dom_sf"/>
</dbReference>
<dbReference type="SMART" id="SM00822">
    <property type="entry name" value="PKS_KR"/>
    <property type="match status" value="1"/>
</dbReference>
<keyword evidence="2 4" id="KW-0560">Oxidoreductase</keyword>
<evidence type="ECO:0000313" key="5">
    <source>
        <dbReference type="Proteomes" id="UP000029917"/>
    </source>
</evidence>
<evidence type="ECO:0000259" key="3">
    <source>
        <dbReference type="SMART" id="SM00822"/>
    </source>
</evidence>
<dbReference type="RefSeq" id="WP_036716640.1">
    <property type="nucleotide sequence ID" value="NZ_JRKS01000004.1"/>
</dbReference>
<dbReference type="GO" id="GO:0047936">
    <property type="term" value="F:glucose 1-dehydrogenase [NAD(P)+] activity"/>
    <property type="evidence" value="ECO:0007669"/>
    <property type="project" value="UniProtKB-EC"/>
</dbReference>
<dbReference type="InterPro" id="IPR020904">
    <property type="entry name" value="Sc_DH/Rdtase_CS"/>
</dbReference>
<organism evidence="4 5">
    <name type="scientific">Paracoccus sphaerophysae</name>
    <dbReference type="NCBI Taxonomy" id="690417"/>
    <lineage>
        <taxon>Bacteria</taxon>
        <taxon>Pseudomonadati</taxon>
        <taxon>Pseudomonadota</taxon>
        <taxon>Alphaproteobacteria</taxon>
        <taxon>Rhodobacterales</taxon>
        <taxon>Paracoccaceae</taxon>
        <taxon>Paracoccus</taxon>
    </lineage>
</organism>
<dbReference type="Pfam" id="PF13561">
    <property type="entry name" value="adh_short_C2"/>
    <property type="match status" value="1"/>
</dbReference>
<reference evidence="4 5" key="2">
    <citation type="submission" date="2014-10" db="EMBL/GenBank/DDBJ databases">
        <title>Paracoccus sanguinis sp. nov., isolated from clinical specimens of New York State patients.</title>
        <authorList>
            <person name="Mingle L.A."/>
            <person name="Cole J.A."/>
            <person name="Lapierre P."/>
            <person name="Musser K.A."/>
        </authorList>
    </citation>
    <scope>NUCLEOTIDE SEQUENCE [LARGE SCALE GENOMIC DNA]</scope>
    <source>
        <strain evidence="4 5">HAMBI 3106</strain>
    </source>
</reference>
<dbReference type="OrthoDB" id="20590at2"/>
<feature type="domain" description="Ketoreductase" evidence="3">
    <location>
        <begin position="2"/>
        <end position="171"/>
    </location>
</feature>
<accession>A0A099FEE4</accession>
<comment type="caution">
    <text evidence="4">The sequence shown here is derived from an EMBL/GenBank/DDBJ whole genome shotgun (WGS) entry which is preliminary data.</text>
</comment>
<dbReference type="FunFam" id="3.40.50.720:FF:000084">
    <property type="entry name" value="Short-chain dehydrogenase reductase"/>
    <property type="match status" value="1"/>
</dbReference>
<dbReference type="AlphaFoldDB" id="A0A099FEE4"/>
<sequence length="241" mass="24591">MKTLISGGTRGIGRATALDCAARGWPVALNYRGNAAAADATLAAIREAGGTAHAFAADVADPAQVARLFDQAEAALGGLDAVVVNAGIVEQVMPLAEMTPERLDRIVRVNLTAALYQAREAARRLPDGGTIVFVSSAAARLGSPGKYVDYAATKGGVDTLTIGLAKELAPRRIRVNGVRPGIIDTQIHADGGEPDRVAELGPTLPLGRAGTAAEVAAAITWLMSDAASYVSGAILDVAGGR</sequence>
<dbReference type="EMBL" id="JRKS01000004">
    <property type="protein sequence ID" value="KGJ09140.1"/>
    <property type="molecule type" value="Genomic_DNA"/>
</dbReference>
<dbReference type="STRING" id="690417.IC63_02655"/>
<dbReference type="SUPFAM" id="SSF51735">
    <property type="entry name" value="NAD(P)-binding Rossmann-fold domains"/>
    <property type="match status" value="1"/>
</dbReference>
<dbReference type="PRINTS" id="PR00081">
    <property type="entry name" value="GDHRDH"/>
</dbReference>
<dbReference type="PRINTS" id="PR00080">
    <property type="entry name" value="SDRFAMILY"/>
</dbReference>
<name>A0A099FEE4_9RHOB</name>
<evidence type="ECO:0000313" key="4">
    <source>
        <dbReference type="EMBL" id="KGJ09140.1"/>
    </source>
</evidence>
<dbReference type="EC" id="1.1.1.47" evidence="4"/>
<dbReference type="Gene3D" id="3.40.50.720">
    <property type="entry name" value="NAD(P)-binding Rossmann-like Domain"/>
    <property type="match status" value="1"/>
</dbReference>
<dbReference type="PROSITE" id="PS00061">
    <property type="entry name" value="ADH_SHORT"/>
    <property type="match status" value="1"/>
</dbReference>
<dbReference type="PANTHER" id="PTHR48107">
    <property type="entry name" value="NADPH-DEPENDENT ALDEHYDE REDUCTASE-LIKE PROTEIN, CHLOROPLASTIC-RELATED"/>
    <property type="match status" value="1"/>
</dbReference>
<proteinExistence type="inferred from homology"/>
<reference evidence="4 5" key="1">
    <citation type="submission" date="2014-09" db="EMBL/GenBank/DDBJ databases">
        <authorList>
            <person name="McGinnis J.M."/>
            <person name="Wolfgang W.J."/>
        </authorList>
    </citation>
    <scope>NUCLEOTIDE SEQUENCE [LARGE SCALE GENOMIC DNA]</scope>
    <source>
        <strain evidence="4 5">HAMBI 3106</strain>
    </source>
</reference>
<keyword evidence="5" id="KW-1185">Reference proteome</keyword>
<dbReference type="Proteomes" id="UP000029917">
    <property type="component" value="Unassembled WGS sequence"/>
</dbReference>
<comment type="similarity">
    <text evidence="1">Belongs to the short-chain dehydrogenases/reductases (SDR) family.</text>
</comment>
<dbReference type="CDD" id="cd05233">
    <property type="entry name" value="SDR_c"/>
    <property type="match status" value="1"/>
</dbReference>
<dbReference type="PANTHER" id="PTHR48107:SF7">
    <property type="entry name" value="RE15974P"/>
    <property type="match status" value="1"/>
</dbReference>
<dbReference type="InterPro" id="IPR002347">
    <property type="entry name" value="SDR_fam"/>
</dbReference>
<dbReference type="InterPro" id="IPR057326">
    <property type="entry name" value="KR_dom"/>
</dbReference>
<evidence type="ECO:0000256" key="1">
    <source>
        <dbReference type="ARBA" id="ARBA00006484"/>
    </source>
</evidence>
<protein>
    <submittedName>
        <fullName evidence="4">Sugar dehydrogenase</fullName>
        <ecNumber evidence="4">1.1.1.47</ecNumber>
    </submittedName>
</protein>
<evidence type="ECO:0000256" key="2">
    <source>
        <dbReference type="ARBA" id="ARBA00023002"/>
    </source>
</evidence>
<gene>
    <name evidence="4" type="ORF">IC63_02655</name>
</gene>